<evidence type="ECO:0000259" key="1">
    <source>
        <dbReference type="Pfam" id="PF07969"/>
    </source>
</evidence>
<dbReference type="Gene3D" id="2.30.40.10">
    <property type="entry name" value="Urease, subunit C, domain 1"/>
    <property type="match status" value="1"/>
</dbReference>
<name>A0AAT9HH76_9ACTN</name>
<dbReference type="GO" id="GO:0004038">
    <property type="term" value="F:allantoinase activity"/>
    <property type="evidence" value="ECO:0007669"/>
    <property type="project" value="TreeGrafter"/>
</dbReference>
<dbReference type="GO" id="GO:0005737">
    <property type="term" value="C:cytoplasm"/>
    <property type="evidence" value="ECO:0007669"/>
    <property type="project" value="TreeGrafter"/>
</dbReference>
<protein>
    <recommendedName>
        <fullName evidence="1">Amidohydrolase 3 domain-containing protein</fullName>
    </recommendedName>
</protein>
<dbReference type="Gene3D" id="3.20.20.140">
    <property type="entry name" value="Metal-dependent hydrolases"/>
    <property type="match status" value="1"/>
</dbReference>
<dbReference type="SUPFAM" id="SSF51338">
    <property type="entry name" value="Composite domain of metallo-dependent hydrolases"/>
    <property type="match status" value="1"/>
</dbReference>
<dbReference type="InterPro" id="IPR013108">
    <property type="entry name" value="Amidohydro_3"/>
</dbReference>
<proteinExistence type="predicted"/>
<dbReference type="InterPro" id="IPR050138">
    <property type="entry name" value="DHOase/Allantoinase_Hydrolase"/>
</dbReference>
<dbReference type="InterPro" id="IPR011059">
    <property type="entry name" value="Metal-dep_hydrolase_composite"/>
</dbReference>
<dbReference type="PANTHER" id="PTHR43668">
    <property type="entry name" value="ALLANTOINASE"/>
    <property type="match status" value="1"/>
</dbReference>
<evidence type="ECO:0000313" key="2">
    <source>
        <dbReference type="EMBL" id="BFO16759.1"/>
    </source>
</evidence>
<accession>A0AAT9HH76</accession>
<reference evidence="2" key="2">
    <citation type="submission" date="2024-07" db="EMBL/GenBank/DDBJ databases">
        <title>Streptomyces haneummycinica sp. nov., a new antibiotic-producing actinobacterium isolated from marine sediment.</title>
        <authorList>
            <person name="Uemura M."/>
            <person name="Hamada M."/>
            <person name="Hirano S."/>
            <person name="Kobayashi K."/>
            <person name="Ohshiro T."/>
            <person name="Kobayashi T."/>
            <person name="Terahara T."/>
        </authorList>
    </citation>
    <scope>NUCLEOTIDE SEQUENCE</scope>
    <source>
        <strain evidence="2">KM77-8</strain>
    </source>
</reference>
<gene>
    <name evidence="2" type="ORF">SHKM778_31470</name>
</gene>
<dbReference type="Pfam" id="PF07969">
    <property type="entry name" value="Amidohydro_3"/>
    <property type="match status" value="1"/>
</dbReference>
<dbReference type="PANTHER" id="PTHR43668:SF2">
    <property type="entry name" value="ALLANTOINASE"/>
    <property type="match status" value="1"/>
</dbReference>
<dbReference type="AlphaFoldDB" id="A0AAT9HH76"/>
<reference evidence="2" key="1">
    <citation type="submission" date="2024-06" db="EMBL/GenBank/DDBJ databases">
        <authorList>
            <consortium name="consrtm"/>
            <person name="Uemura M."/>
            <person name="Terahara T."/>
        </authorList>
    </citation>
    <scope>NUCLEOTIDE SEQUENCE</scope>
    <source>
        <strain evidence="2">KM77-8</strain>
    </source>
</reference>
<dbReference type="GO" id="GO:0006145">
    <property type="term" value="P:purine nucleobase catabolic process"/>
    <property type="evidence" value="ECO:0007669"/>
    <property type="project" value="TreeGrafter"/>
</dbReference>
<dbReference type="EMBL" id="AP035768">
    <property type="protein sequence ID" value="BFO16759.1"/>
    <property type="molecule type" value="Genomic_DNA"/>
</dbReference>
<organism evidence="2">
    <name type="scientific">Streptomyces haneummycinicus</name>
    <dbReference type="NCBI Taxonomy" id="3074435"/>
    <lineage>
        <taxon>Bacteria</taxon>
        <taxon>Bacillati</taxon>
        <taxon>Actinomycetota</taxon>
        <taxon>Actinomycetes</taxon>
        <taxon>Kitasatosporales</taxon>
        <taxon>Streptomycetaceae</taxon>
        <taxon>Streptomyces</taxon>
    </lineage>
</organism>
<sequence>MRWMSTRTAELAGLDARKGAIAPGRDADFAVLDPDAAFTVDPAALQHRNRVTAYAGRTLYGVVKSTWLRGERVFHGGEFTAPKGRLLTRSP</sequence>
<feature type="domain" description="Amidohydrolase 3" evidence="1">
    <location>
        <begin position="4"/>
        <end position="74"/>
    </location>
</feature>